<proteinExistence type="predicted"/>
<dbReference type="PANTHER" id="PTHR31157:SF1">
    <property type="entry name" value="SCP DOMAIN-CONTAINING PROTEIN"/>
    <property type="match status" value="1"/>
</dbReference>
<feature type="chain" id="PRO_5046436478" evidence="1">
    <location>
        <begin position="20"/>
        <end position="464"/>
    </location>
</feature>
<evidence type="ECO:0000313" key="3">
    <source>
        <dbReference type="EMBL" id="MEW9266213.1"/>
    </source>
</evidence>
<evidence type="ECO:0000256" key="1">
    <source>
        <dbReference type="SAM" id="SignalP"/>
    </source>
</evidence>
<dbReference type="Pfam" id="PF08310">
    <property type="entry name" value="LGFP"/>
    <property type="match status" value="5"/>
</dbReference>
<sequence length="464" mass="47409">MLAALVALPCAGVAEVVTAVPAAAAAQVLQPVVPAATQQQQILDGLNRERAAVGAPALTLDPTLETVAQDWADVLGQGDGMKHNPNLQTLLSDFPQWGEIVATADMGNADTHGLENGDLAVDTWMKSDPHRAVLQDAKYTNVGVGLVYTTLWSGGRTVWRSYWVADFGSSRRTPLVAQNSDGSRSYAGVPVKGAILQTYTAAGANGGYLGLPMGRELGPLRGGGFGQHFAGGSVYWSAASGAATVRGALRDRWASLGWENGWLGYPTGAEFAVRGGVAQRFQGGTVYWSPATGAQALGGAVLAGYGAAGWENGSLGFPTTTAASLRAGSFAHFQGGSVYSGPAGTFAVTGPVRTAWAAQGWENGVLGYPSSAAFGGLVGGGSGQHFTGGSVYSSPASGTHAVPAAVRDAWAARGWEAGALGYPVSDARTVGGSVVQDFQGGQVTVRSGAAQVRTLSVARVERAR</sequence>
<dbReference type="SUPFAM" id="SSF55797">
    <property type="entry name" value="PR-1-like"/>
    <property type="match status" value="1"/>
</dbReference>
<dbReference type="InterPro" id="IPR035940">
    <property type="entry name" value="CAP_sf"/>
</dbReference>
<dbReference type="EMBL" id="JBFNQN010000010">
    <property type="protein sequence ID" value="MEW9266213.1"/>
    <property type="molecule type" value="Genomic_DNA"/>
</dbReference>
<dbReference type="PANTHER" id="PTHR31157">
    <property type="entry name" value="SCP DOMAIN-CONTAINING PROTEIN"/>
    <property type="match status" value="1"/>
</dbReference>
<reference evidence="3 4" key="1">
    <citation type="submission" date="2024-07" db="EMBL/GenBank/DDBJ databases">
        <authorList>
            <person name="Thanompreechachai J."/>
            <person name="Duangmal K."/>
        </authorList>
    </citation>
    <scope>NUCLEOTIDE SEQUENCE [LARGE SCALE GENOMIC DNA]</scope>
    <source>
        <strain evidence="3 4">KCTC 19886</strain>
    </source>
</reference>
<evidence type="ECO:0000259" key="2">
    <source>
        <dbReference type="Pfam" id="PF00188"/>
    </source>
</evidence>
<dbReference type="InterPro" id="IPR013207">
    <property type="entry name" value="LGFP"/>
</dbReference>
<protein>
    <submittedName>
        <fullName evidence="3">CAP domain-containing protein</fullName>
    </submittedName>
</protein>
<dbReference type="Pfam" id="PF00188">
    <property type="entry name" value="CAP"/>
    <property type="match status" value="1"/>
</dbReference>
<dbReference type="RefSeq" id="WP_367639337.1">
    <property type="nucleotide sequence ID" value="NZ_JBFNQN010000010.1"/>
</dbReference>
<evidence type="ECO:0000313" key="4">
    <source>
        <dbReference type="Proteomes" id="UP001555826"/>
    </source>
</evidence>
<comment type="caution">
    <text evidence="3">The sequence shown here is derived from an EMBL/GenBank/DDBJ whole genome shotgun (WGS) entry which is preliminary data.</text>
</comment>
<dbReference type="Proteomes" id="UP001555826">
    <property type="component" value="Unassembled WGS sequence"/>
</dbReference>
<feature type="domain" description="SCP" evidence="2">
    <location>
        <begin position="44"/>
        <end position="166"/>
    </location>
</feature>
<keyword evidence="4" id="KW-1185">Reference proteome</keyword>
<dbReference type="Gene3D" id="3.40.33.10">
    <property type="entry name" value="CAP"/>
    <property type="match status" value="1"/>
</dbReference>
<dbReference type="CDD" id="cd05379">
    <property type="entry name" value="CAP_bacterial"/>
    <property type="match status" value="1"/>
</dbReference>
<name>A0ABV3PA14_9ACTN</name>
<feature type="signal peptide" evidence="1">
    <location>
        <begin position="1"/>
        <end position="19"/>
    </location>
</feature>
<organism evidence="3 4">
    <name type="scientific">Kineococcus endophyticus</name>
    <dbReference type="NCBI Taxonomy" id="1181883"/>
    <lineage>
        <taxon>Bacteria</taxon>
        <taxon>Bacillati</taxon>
        <taxon>Actinomycetota</taxon>
        <taxon>Actinomycetes</taxon>
        <taxon>Kineosporiales</taxon>
        <taxon>Kineosporiaceae</taxon>
        <taxon>Kineococcus</taxon>
    </lineage>
</organism>
<accession>A0ABV3PA14</accession>
<keyword evidence="1" id="KW-0732">Signal</keyword>
<gene>
    <name evidence="3" type="ORF">AB1207_15785</name>
</gene>
<dbReference type="InterPro" id="IPR014044">
    <property type="entry name" value="CAP_dom"/>
</dbReference>